<accession>A0A1F6T6Z4</accession>
<dbReference type="PROSITE" id="PS51318">
    <property type="entry name" value="TAT"/>
    <property type="match status" value="1"/>
</dbReference>
<dbReference type="InterPro" id="IPR035437">
    <property type="entry name" value="SNase_OB-fold_sf"/>
</dbReference>
<dbReference type="SMART" id="SM00318">
    <property type="entry name" value="SNc"/>
    <property type="match status" value="1"/>
</dbReference>
<comment type="caution">
    <text evidence="6">The sequence shown here is derived from an EMBL/GenBank/DDBJ whole genome shotgun (WGS) entry which is preliminary data.</text>
</comment>
<dbReference type="PANTHER" id="PTHR12302:SF3">
    <property type="entry name" value="SERINE_THREONINE-PROTEIN KINASE 31"/>
    <property type="match status" value="1"/>
</dbReference>
<keyword evidence="2" id="KW-0255">Endonuclease</keyword>
<protein>
    <recommendedName>
        <fullName evidence="5">TNase-like domain-containing protein</fullName>
    </recommendedName>
</protein>
<dbReference type="AlphaFoldDB" id="A0A1F6T6Z4"/>
<dbReference type="Proteomes" id="UP000179334">
    <property type="component" value="Unassembled WGS sequence"/>
</dbReference>
<dbReference type="PROSITE" id="PS50830">
    <property type="entry name" value="TNASE_3"/>
    <property type="match status" value="1"/>
</dbReference>
<feature type="chain" id="PRO_5009225437" description="TNase-like domain-containing protein" evidence="4">
    <location>
        <begin position="32"/>
        <end position="267"/>
    </location>
</feature>
<evidence type="ECO:0000313" key="7">
    <source>
        <dbReference type="Proteomes" id="UP000179334"/>
    </source>
</evidence>
<keyword evidence="4" id="KW-0732">Signal</keyword>
<sequence length="267" mass="29586">MSRSRRKALQVGAFLVSALFFLAPAIGRAPAAVAPAEVVQVRHAIDGDSLMLMDGRQVRLIGVNTPEIHPSSDKRHAVTPQPLAREAQRFTAARVDGKTVTLHFETERTDRYQRLLAHVTLPDGTRLEEALLREGLGWMVAIPPNVAELARLQTAEDGGRGARRGVWGRPEYQPVAAERLTTKDAGFLLLTGTVRGVKQSSYAFYFELAPRVSLLVPRTEWNRYFASLYARPQTLVGRRIVARGWASAHDGRLRLRVAHPAMLTSPE</sequence>
<evidence type="ECO:0000256" key="4">
    <source>
        <dbReference type="SAM" id="SignalP"/>
    </source>
</evidence>
<dbReference type="InterPro" id="IPR006311">
    <property type="entry name" value="TAT_signal"/>
</dbReference>
<evidence type="ECO:0000313" key="6">
    <source>
        <dbReference type="EMBL" id="OGI40907.1"/>
    </source>
</evidence>
<dbReference type="GO" id="GO:0016787">
    <property type="term" value="F:hydrolase activity"/>
    <property type="evidence" value="ECO:0007669"/>
    <property type="project" value="UniProtKB-KW"/>
</dbReference>
<name>A0A1F6T6Z4_9PROT</name>
<evidence type="ECO:0000256" key="2">
    <source>
        <dbReference type="ARBA" id="ARBA00022759"/>
    </source>
</evidence>
<dbReference type="PANTHER" id="PTHR12302">
    <property type="entry name" value="EBNA2 BINDING PROTEIN P100"/>
    <property type="match status" value="1"/>
</dbReference>
<gene>
    <name evidence="6" type="ORF">A2V91_01310</name>
</gene>
<proteinExistence type="predicted"/>
<evidence type="ECO:0000256" key="1">
    <source>
        <dbReference type="ARBA" id="ARBA00022722"/>
    </source>
</evidence>
<reference evidence="6 7" key="1">
    <citation type="journal article" date="2016" name="Nat. Commun.">
        <title>Thousands of microbial genomes shed light on interconnected biogeochemical processes in an aquifer system.</title>
        <authorList>
            <person name="Anantharaman K."/>
            <person name="Brown C.T."/>
            <person name="Hug L.A."/>
            <person name="Sharon I."/>
            <person name="Castelle C.J."/>
            <person name="Probst A.J."/>
            <person name="Thomas B.C."/>
            <person name="Singh A."/>
            <person name="Wilkins M.J."/>
            <person name="Karaoz U."/>
            <person name="Brodie E.L."/>
            <person name="Williams K.H."/>
            <person name="Hubbard S.S."/>
            <person name="Banfield J.F."/>
        </authorList>
    </citation>
    <scope>NUCLEOTIDE SEQUENCE [LARGE SCALE GENOMIC DNA]</scope>
</reference>
<dbReference type="InterPro" id="IPR016071">
    <property type="entry name" value="Staphylococal_nuclease_OB-fold"/>
</dbReference>
<evidence type="ECO:0000256" key="3">
    <source>
        <dbReference type="ARBA" id="ARBA00022801"/>
    </source>
</evidence>
<feature type="domain" description="TNase-like" evidence="5">
    <location>
        <begin position="35"/>
        <end position="169"/>
    </location>
</feature>
<organism evidence="6 7">
    <name type="scientific">Candidatus Muproteobacteria bacterium RBG_16_64_10</name>
    <dbReference type="NCBI Taxonomy" id="1817757"/>
    <lineage>
        <taxon>Bacteria</taxon>
        <taxon>Pseudomonadati</taxon>
        <taxon>Pseudomonadota</taxon>
        <taxon>Candidatus Muproteobacteria</taxon>
    </lineage>
</organism>
<keyword evidence="1" id="KW-0540">Nuclease</keyword>
<dbReference type="GO" id="GO:0004519">
    <property type="term" value="F:endonuclease activity"/>
    <property type="evidence" value="ECO:0007669"/>
    <property type="project" value="UniProtKB-KW"/>
</dbReference>
<keyword evidence="3" id="KW-0378">Hydrolase</keyword>
<feature type="signal peptide" evidence="4">
    <location>
        <begin position="1"/>
        <end position="31"/>
    </location>
</feature>
<dbReference type="Pfam" id="PF00565">
    <property type="entry name" value="SNase"/>
    <property type="match status" value="1"/>
</dbReference>
<dbReference type="SUPFAM" id="SSF50199">
    <property type="entry name" value="Staphylococcal nuclease"/>
    <property type="match status" value="1"/>
</dbReference>
<dbReference type="Gene3D" id="2.40.50.90">
    <property type="match status" value="1"/>
</dbReference>
<dbReference type="EMBL" id="MFSR01000011">
    <property type="protein sequence ID" value="OGI40907.1"/>
    <property type="molecule type" value="Genomic_DNA"/>
</dbReference>
<evidence type="ECO:0000259" key="5">
    <source>
        <dbReference type="PROSITE" id="PS50830"/>
    </source>
</evidence>